<feature type="compositionally biased region" description="Basic residues" evidence="1">
    <location>
        <begin position="131"/>
        <end position="141"/>
    </location>
</feature>
<feature type="compositionally biased region" description="Basic and acidic residues" evidence="1">
    <location>
        <begin position="68"/>
        <end position="79"/>
    </location>
</feature>
<dbReference type="Proteomes" id="UP001162480">
    <property type="component" value="Chromosome 3"/>
</dbReference>
<reference evidence="2" key="1">
    <citation type="submission" date="2023-08" db="EMBL/GenBank/DDBJ databases">
        <authorList>
            <person name="Alioto T."/>
            <person name="Alioto T."/>
            <person name="Gomez Garrido J."/>
        </authorList>
    </citation>
    <scope>NUCLEOTIDE SEQUENCE</scope>
</reference>
<feature type="compositionally biased region" description="Basic and acidic residues" evidence="1">
    <location>
        <begin position="112"/>
        <end position="130"/>
    </location>
</feature>
<evidence type="ECO:0000256" key="1">
    <source>
        <dbReference type="SAM" id="MobiDB-lite"/>
    </source>
</evidence>
<evidence type="ECO:0000313" key="2">
    <source>
        <dbReference type="EMBL" id="CAI9720445.1"/>
    </source>
</evidence>
<gene>
    <name evidence="2" type="ORF">OCTVUL_1B017742</name>
</gene>
<proteinExistence type="predicted"/>
<protein>
    <submittedName>
        <fullName evidence="2">Uncharacterized protein</fullName>
    </submittedName>
</protein>
<sequence>MSQDWSIKELQLFMHAWKIAIGDPPNNNSSNDFPRSTAQIEQKKSKFLHSYALIRLHMGTLDIILGDDYTKDDKKDGESHQGPTVPQKNKTKATTEIAVNEGSTNTGQAPKMSEDQRDVRAKRGLDEHKTNRTKAVRSKEK</sequence>
<keyword evidence="3" id="KW-1185">Reference proteome</keyword>
<dbReference type="AlphaFoldDB" id="A0AA36AQF0"/>
<evidence type="ECO:0000313" key="3">
    <source>
        <dbReference type="Proteomes" id="UP001162480"/>
    </source>
</evidence>
<organism evidence="2 3">
    <name type="scientific">Octopus vulgaris</name>
    <name type="common">Common octopus</name>
    <dbReference type="NCBI Taxonomy" id="6645"/>
    <lineage>
        <taxon>Eukaryota</taxon>
        <taxon>Metazoa</taxon>
        <taxon>Spiralia</taxon>
        <taxon>Lophotrochozoa</taxon>
        <taxon>Mollusca</taxon>
        <taxon>Cephalopoda</taxon>
        <taxon>Coleoidea</taxon>
        <taxon>Octopodiformes</taxon>
        <taxon>Octopoda</taxon>
        <taxon>Incirrata</taxon>
        <taxon>Octopodidae</taxon>
        <taxon>Octopus</taxon>
    </lineage>
</organism>
<feature type="compositionally biased region" description="Polar residues" evidence="1">
    <location>
        <begin position="81"/>
        <end position="94"/>
    </location>
</feature>
<dbReference type="EMBL" id="OX597816">
    <property type="protein sequence ID" value="CAI9720445.1"/>
    <property type="molecule type" value="Genomic_DNA"/>
</dbReference>
<feature type="region of interest" description="Disordered" evidence="1">
    <location>
        <begin position="67"/>
        <end position="141"/>
    </location>
</feature>
<accession>A0AA36AQF0</accession>
<name>A0AA36AQF0_OCTVU</name>